<evidence type="ECO:0000313" key="3">
    <source>
        <dbReference type="Proteomes" id="UP000529795"/>
    </source>
</evidence>
<proteinExistence type="predicted"/>
<keyword evidence="1" id="KW-0812">Transmembrane</keyword>
<dbReference type="EMBL" id="JACIEV010000002">
    <property type="protein sequence ID" value="MBB4152923.1"/>
    <property type="molecule type" value="Genomic_DNA"/>
</dbReference>
<feature type="transmembrane region" description="Helical" evidence="1">
    <location>
        <begin position="252"/>
        <end position="272"/>
    </location>
</feature>
<keyword evidence="3" id="KW-1185">Reference proteome</keyword>
<sequence length="445" mass="48907">MSVAYEIQRASDGALLQLVDAIREIDPATLVTFTAQDENISIGPNDGANWEGRSTYTEATYYIENLSIKDQSNSFVFEFHRAETWFAMPNIGTRWHRAPAPFVDGLKIEGPRYHREAILAAIAAELELGPPELNSDPRPPVDVTQKLLAQVAAAAGRVVEHTAERQRDLDGYRGQLEDQASAALERKTAELVREHENAMKALAERESQLNVRLQGVDDRSNTHVRRALQSQMANLSDTGLDGNLLARSAKPFFLPIAIAAVAIVVVVALIWFEQRFLASTNATIAAIASGEGAPAVKSIQVNNLTRDLLFTQLRIAVQTLGAGALVWYILRVATSRYQQISRWENELHRFRLDTERAGFLVEGELEGRKNGEFGLPELMVERFSRGLFSSSHQDDGGSDDQIGSTLGHLLGRAAAVKIGTDGVSVDIDKGGLKKARKDIEKDVAE</sequence>
<evidence type="ECO:0000256" key="1">
    <source>
        <dbReference type="SAM" id="Phobius"/>
    </source>
</evidence>
<evidence type="ECO:0000313" key="2">
    <source>
        <dbReference type="EMBL" id="MBB4152923.1"/>
    </source>
</evidence>
<organism evidence="2 3">
    <name type="scientific">Sphingomonas jinjuensis</name>
    <dbReference type="NCBI Taxonomy" id="535907"/>
    <lineage>
        <taxon>Bacteria</taxon>
        <taxon>Pseudomonadati</taxon>
        <taxon>Pseudomonadota</taxon>
        <taxon>Alphaproteobacteria</taxon>
        <taxon>Sphingomonadales</taxon>
        <taxon>Sphingomonadaceae</taxon>
        <taxon>Sphingomonas</taxon>
    </lineage>
</organism>
<feature type="transmembrane region" description="Helical" evidence="1">
    <location>
        <begin position="315"/>
        <end position="333"/>
    </location>
</feature>
<dbReference type="RefSeq" id="WP_183982614.1">
    <property type="nucleotide sequence ID" value="NZ_JACIEV010000002.1"/>
</dbReference>
<comment type="caution">
    <text evidence="2">The sequence shown here is derived from an EMBL/GenBank/DDBJ whole genome shotgun (WGS) entry which is preliminary data.</text>
</comment>
<protein>
    <submittedName>
        <fullName evidence="2">Uncharacterized protein</fullName>
    </submittedName>
</protein>
<reference evidence="2 3" key="1">
    <citation type="submission" date="2020-08" db="EMBL/GenBank/DDBJ databases">
        <title>Genomic Encyclopedia of Type Strains, Phase IV (KMG-IV): sequencing the most valuable type-strain genomes for metagenomic binning, comparative biology and taxonomic classification.</title>
        <authorList>
            <person name="Goeker M."/>
        </authorList>
    </citation>
    <scope>NUCLEOTIDE SEQUENCE [LARGE SCALE GENOMIC DNA]</scope>
    <source>
        <strain evidence="2 3">YC6723</strain>
    </source>
</reference>
<gene>
    <name evidence="2" type="ORF">GGQ80_000811</name>
</gene>
<keyword evidence="1" id="KW-1133">Transmembrane helix</keyword>
<keyword evidence="1" id="KW-0472">Membrane</keyword>
<accession>A0A840F0U8</accession>
<dbReference type="Proteomes" id="UP000529795">
    <property type="component" value="Unassembled WGS sequence"/>
</dbReference>
<name>A0A840F0U8_9SPHN</name>
<dbReference type="AlphaFoldDB" id="A0A840F0U8"/>